<proteinExistence type="predicted"/>
<name>A0A9D1FWZ4_9BACT</name>
<protein>
    <submittedName>
        <fullName evidence="2">Uncharacterized protein</fullName>
    </submittedName>
</protein>
<reference evidence="2" key="2">
    <citation type="journal article" date="2021" name="PeerJ">
        <title>Extensive microbial diversity within the chicken gut microbiome revealed by metagenomics and culture.</title>
        <authorList>
            <person name="Gilroy R."/>
            <person name="Ravi A."/>
            <person name="Getino M."/>
            <person name="Pursley I."/>
            <person name="Horton D.L."/>
            <person name="Alikhan N.F."/>
            <person name="Baker D."/>
            <person name="Gharbi K."/>
            <person name="Hall N."/>
            <person name="Watson M."/>
            <person name="Adriaenssens E.M."/>
            <person name="Foster-Nyarko E."/>
            <person name="Jarju S."/>
            <person name="Secka A."/>
            <person name="Antonio M."/>
            <person name="Oren A."/>
            <person name="Chaudhuri R.R."/>
            <person name="La Ragione R."/>
            <person name="Hildebrand F."/>
            <person name="Pallen M.J."/>
        </authorList>
    </citation>
    <scope>NUCLEOTIDE SEQUENCE</scope>
    <source>
        <strain evidence="2">CHK152-2994</strain>
    </source>
</reference>
<comment type="caution">
    <text evidence="2">The sequence shown here is derived from an EMBL/GenBank/DDBJ whole genome shotgun (WGS) entry which is preliminary data.</text>
</comment>
<evidence type="ECO:0000256" key="1">
    <source>
        <dbReference type="SAM" id="Phobius"/>
    </source>
</evidence>
<accession>A0A9D1FWZ4</accession>
<dbReference type="EMBL" id="DVJO01000170">
    <property type="protein sequence ID" value="HIS83488.1"/>
    <property type="molecule type" value="Genomic_DNA"/>
</dbReference>
<organism evidence="2 3">
    <name type="scientific">Candidatus Scatenecus faecavium</name>
    <dbReference type="NCBI Taxonomy" id="2840915"/>
    <lineage>
        <taxon>Bacteria</taxon>
        <taxon>Candidatus Scatenecus</taxon>
    </lineage>
</organism>
<sequence>MNIKSVDNQNFQSLNDKSLAAYNPRRDRRHNVDEIIALDDNSVRKLAYLKTIDRVEDDKHRKITKGLFASIPFVAGVTTAILQPAQSRFLSKNLKGISARLLNGAKSSAVWGVILGTGAGIYALKDKLEEKSPSFDKFTSQNPLLTFTGFVGTLIGTLALGGKYIPQLFQKASKHINPASITKFENSVLNSANKFNNLGFVKAVQKQAHNLKTSKILAPFADVVNSALDWAPSVLLAGAGLHAFNHSQVRNAELMKNYSEMKDYQTKLARARIRELSLQNDFLLQDAQNREDLKLVKKTTADLPQEAAEKLETVKAVQELQDTIQEALEEV</sequence>
<feature type="transmembrane region" description="Helical" evidence="1">
    <location>
        <begin position="105"/>
        <end position="124"/>
    </location>
</feature>
<dbReference type="AlphaFoldDB" id="A0A9D1FWZ4"/>
<keyword evidence="1" id="KW-0472">Membrane</keyword>
<gene>
    <name evidence="2" type="ORF">IAD41_07785</name>
</gene>
<evidence type="ECO:0000313" key="2">
    <source>
        <dbReference type="EMBL" id="HIS83488.1"/>
    </source>
</evidence>
<keyword evidence="1" id="KW-1133">Transmembrane helix</keyword>
<evidence type="ECO:0000313" key="3">
    <source>
        <dbReference type="Proteomes" id="UP000824139"/>
    </source>
</evidence>
<dbReference type="Proteomes" id="UP000824139">
    <property type="component" value="Unassembled WGS sequence"/>
</dbReference>
<keyword evidence="1" id="KW-0812">Transmembrane</keyword>
<feature type="transmembrane region" description="Helical" evidence="1">
    <location>
        <begin position="144"/>
        <end position="165"/>
    </location>
</feature>
<reference evidence="2" key="1">
    <citation type="submission" date="2020-10" db="EMBL/GenBank/DDBJ databases">
        <authorList>
            <person name="Gilroy R."/>
        </authorList>
    </citation>
    <scope>NUCLEOTIDE SEQUENCE</scope>
    <source>
        <strain evidence="2">CHK152-2994</strain>
    </source>
</reference>